<organism evidence="4 5">
    <name type="scientific">Dentiscutata erythropus</name>
    <dbReference type="NCBI Taxonomy" id="1348616"/>
    <lineage>
        <taxon>Eukaryota</taxon>
        <taxon>Fungi</taxon>
        <taxon>Fungi incertae sedis</taxon>
        <taxon>Mucoromycota</taxon>
        <taxon>Glomeromycotina</taxon>
        <taxon>Glomeromycetes</taxon>
        <taxon>Diversisporales</taxon>
        <taxon>Gigasporaceae</taxon>
        <taxon>Dentiscutata</taxon>
    </lineage>
</organism>
<dbReference type="PANTHER" id="PTHR22812">
    <property type="entry name" value="CHROMOBOX PROTEIN"/>
    <property type="match status" value="1"/>
</dbReference>
<keyword evidence="2" id="KW-0539">Nucleus</keyword>
<dbReference type="EMBL" id="CAJVPY010003546">
    <property type="protein sequence ID" value="CAG8594537.1"/>
    <property type="molecule type" value="Genomic_DNA"/>
</dbReference>
<evidence type="ECO:0000256" key="1">
    <source>
        <dbReference type="ARBA" id="ARBA00004123"/>
    </source>
</evidence>
<evidence type="ECO:0000256" key="2">
    <source>
        <dbReference type="ARBA" id="ARBA00023242"/>
    </source>
</evidence>
<protein>
    <submittedName>
        <fullName evidence="4">10007_t:CDS:1</fullName>
    </submittedName>
</protein>
<proteinExistence type="predicted"/>
<dbReference type="InterPro" id="IPR023780">
    <property type="entry name" value="Chromo_domain"/>
</dbReference>
<dbReference type="OrthoDB" id="10267344at2759"/>
<dbReference type="PROSITE" id="PS50013">
    <property type="entry name" value="CHROMO_2"/>
    <property type="match status" value="1"/>
</dbReference>
<dbReference type="Proteomes" id="UP000789405">
    <property type="component" value="Unassembled WGS sequence"/>
</dbReference>
<dbReference type="Pfam" id="PF00385">
    <property type="entry name" value="Chromo"/>
    <property type="match status" value="1"/>
</dbReference>
<dbReference type="InterPro" id="IPR051219">
    <property type="entry name" value="Heterochromatin_chromo-domain"/>
</dbReference>
<comment type="caution">
    <text evidence="4">The sequence shown here is derived from an EMBL/GenBank/DDBJ whole genome shotgun (WGS) entry which is preliminary data.</text>
</comment>
<dbReference type="Gene3D" id="2.40.50.40">
    <property type="match status" value="1"/>
</dbReference>
<evidence type="ECO:0000313" key="4">
    <source>
        <dbReference type="EMBL" id="CAG8594537.1"/>
    </source>
</evidence>
<dbReference type="GO" id="GO:0005634">
    <property type="term" value="C:nucleus"/>
    <property type="evidence" value="ECO:0007669"/>
    <property type="project" value="UniProtKB-SubCell"/>
</dbReference>
<accession>A0A9N9CBK7</accession>
<dbReference type="CDD" id="cd00024">
    <property type="entry name" value="CD_CSD"/>
    <property type="match status" value="1"/>
</dbReference>
<dbReference type="SUPFAM" id="SSF54160">
    <property type="entry name" value="Chromo domain-like"/>
    <property type="match status" value="1"/>
</dbReference>
<evidence type="ECO:0000259" key="3">
    <source>
        <dbReference type="PROSITE" id="PS50013"/>
    </source>
</evidence>
<gene>
    <name evidence="4" type="ORF">DERYTH_LOCUS7327</name>
</gene>
<sequence length="196" mass="22782">IPTIFIVLTISISKDNNAMQGKNKRVVERIIEHKFINGSVSYLVKWKGYPEDENSWKLQDEIIKYAELIEYYWENFENHPSSKSLSKGISPSSMTTDSTLPSQSIIETNSSKIVGDNIPRFYEPDWDSHVECIETIYHDETNNSILRNPLSFQDLQKSLVLQLYDLLSRNHSHFKTLKETILISRPLKKPFSFQDP</sequence>
<dbReference type="SMART" id="SM00298">
    <property type="entry name" value="CHROMO"/>
    <property type="match status" value="1"/>
</dbReference>
<dbReference type="AlphaFoldDB" id="A0A9N9CBK7"/>
<feature type="domain" description="Chromo" evidence="3">
    <location>
        <begin position="25"/>
        <end position="84"/>
    </location>
</feature>
<dbReference type="InterPro" id="IPR000953">
    <property type="entry name" value="Chromo/chromo_shadow_dom"/>
</dbReference>
<feature type="non-terminal residue" evidence="4">
    <location>
        <position position="1"/>
    </location>
</feature>
<comment type="subcellular location">
    <subcellularLocation>
        <location evidence="1">Nucleus</location>
    </subcellularLocation>
</comment>
<reference evidence="4" key="1">
    <citation type="submission" date="2021-06" db="EMBL/GenBank/DDBJ databases">
        <authorList>
            <person name="Kallberg Y."/>
            <person name="Tangrot J."/>
            <person name="Rosling A."/>
        </authorList>
    </citation>
    <scope>NUCLEOTIDE SEQUENCE</scope>
    <source>
        <strain evidence="4">MA453B</strain>
    </source>
</reference>
<name>A0A9N9CBK7_9GLOM</name>
<dbReference type="InterPro" id="IPR016197">
    <property type="entry name" value="Chromo-like_dom_sf"/>
</dbReference>
<evidence type="ECO:0000313" key="5">
    <source>
        <dbReference type="Proteomes" id="UP000789405"/>
    </source>
</evidence>
<keyword evidence="5" id="KW-1185">Reference proteome</keyword>